<feature type="chain" id="PRO_5011612403" evidence="1">
    <location>
        <begin position="27"/>
        <end position="429"/>
    </location>
</feature>
<protein>
    <submittedName>
        <fullName evidence="2">Por secretion system C-terminal sorting domain-containing protein</fullName>
    </submittedName>
</protein>
<keyword evidence="1" id="KW-0732">Signal</keyword>
<proteinExistence type="predicted"/>
<dbReference type="STRING" id="1436961.SAMN05421739_101987"/>
<dbReference type="AlphaFoldDB" id="A0A1I2PAH4"/>
<evidence type="ECO:0000313" key="3">
    <source>
        <dbReference type="Proteomes" id="UP000198724"/>
    </source>
</evidence>
<dbReference type="Proteomes" id="UP000198724">
    <property type="component" value="Unassembled WGS sequence"/>
</dbReference>
<name>A0A1I2PAH4_9BACT</name>
<evidence type="ECO:0000256" key="1">
    <source>
        <dbReference type="SAM" id="SignalP"/>
    </source>
</evidence>
<feature type="signal peptide" evidence="1">
    <location>
        <begin position="1"/>
        <end position="26"/>
    </location>
</feature>
<gene>
    <name evidence="2" type="ORF">SAMN05421739_101987</name>
</gene>
<dbReference type="EMBL" id="FOOT01000001">
    <property type="protein sequence ID" value="SFG13128.1"/>
    <property type="molecule type" value="Genomic_DNA"/>
</dbReference>
<organism evidence="2 3">
    <name type="scientific">Pontibacter chinhatensis</name>
    <dbReference type="NCBI Taxonomy" id="1436961"/>
    <lineage>
        <taxon>Bacteria</taxon>
        <taxon>Pseudomonadati</taxon>
        <taxon>Bacteroidota</taxon>
        <taxon>Cytophagia</taxon>
        <taxon>Cytophagales</taxon>
        <taxon>Hymenobacteraceae</taxon>
        <taxon>Pontibacter</taxon>
    </lineage>
</organism>
<dbReference type="NCBIfam" id="TIGR04183">
    <property type="entry name" value="Por_Secre_tail"/>
    <property type="match status" value="1"/>
</dbReference>
<accession>A0A1I2PAH4</accession>
<reference evidence="3" key="1">
    <citation type="submission" date="2016-10" db="EMBL/GenBank/DDBJ databases">
        <authorList>
            <person name="Varghese N."/>
            <person name="Submissions S."/>
        </authorList>
    </citation>
    <scope>NUCLEOTIDE SEQUENCE [LARGE SCALE GENOMIC DNA]</scope>
    <source>
        <strain evidence="3">LP51</strain>
    </source>
</reference>
<sequence>MKTTFTTACKVAILCFTLLINTSAAAQISMGPRINTYSQDFNGLPASGTGVWESGAYYFPGWAVYRSIANNLITANNGSGNTGGLLSYGATGSTERALGSIASANAGEFMYTLLLQNNTGTAIQAVEVDYTGEQWRLINISAPQHHLTFWYAISSDISGFNTTFKSNQGWTEVSELKFSGPKYGTKGTELDGNAADNRELLRAVLQIEVPTGHYLMLRWLDSDEKEADHGLAIDDVTVTWHTQPQMMQMPAPLPVELAYFRASASKEHVTLKWQTASEDQNSHFVVERSHDGKLFESIGMVEGKGTTVVSTNYTYLDLVPLPGTSYYRLKQVDEDETYTYSNIVAVTRSVTQEVAVFPTITSHRLEISSGTGVQQVMVVDAMGRSHLKEQYQSAITKYSLDVSRLDSGTYVLVLLDIEGKRHVKRFVKQ</sequence>
<keyword evidence="3" id="KW-1185">Reference proteome</keyword>
<dbReference type="InterPro" id="IPR026444">
    <property type="entry name" value="Secre_tail"/>
</dbReference>
<dbReference type="Gene3D" id="2.60.40.10">
    <property type="entry name" value="Immunoglobulins"/>
    <property type="match status" value="1"/>
</dbReference>
<dbReference type="OrthoDB" id="1490051at2"/>
<evidence type="ECO:0000313" key="2">
    <source>
        <dbReference type="EMBL" id="SFG13128.1"/>
    </source>
</evidence>
<dbReference type="InterPro" id="IPR013783">
    <property type="entry name" value="Ig-like_fold"/>
</dbReference>